<protein>
    <submittedName>
        <fullName evidence="5">Glycosyl transferase</fullName>
    </submittedName>
</protein>
<organism evidence="5 6">
    <name type="scientific">Halorhodospira halochloris</name>
    <name type="common">Ectothiorhodospira halochloris</name>
    <dbReference type="NCBI Taxonomy" id="1052"/>
    <lineage>
        <taxon>Bacteria</taxon>
        <taxon>Pseudomonadati</taxon>
        <taxon>Pseudomonadota</taxon>
        <taxon>Gammaproteobacteria</taxon>
        <taxon>Chromatiales</taxon>
        <taxon>Ectothiorhodospiraceae</taxon>
        <taxon>Halorhodospira</taxon>
    </lineage>
</organism>
<dbReference type="OrthoDB" id="5782309at2"/>
<evidence type="ECO:0000256" key="3">
    <source>
        <dbReference type="ARBA" id="ARBA00022679"/>
    </source>
</evidence>
<keyword evidence="6" id="KW-1185">Reference proteome</keyword>
<name>A0A2Z6EZE8_HALHR</name>
<dbReference type="Proteomes" id="UP000218890">
    <property type="component" value="Chromosome"/>
</dbReference>
<sequence>MELSVLIAVCDKDKPDQLSRALESIWHEQTHKPDQIVVVADGPLGHELDFTLGSWVEACQGHLEVVRLEQNQGLGAALNEGLAYCRNSLVARMDADDISLPERFEKQVSFMTENSHISLSSGLVEEFENEEDTSETTRKLPTAHADIKRFAKKRNPISHPAAIFRLQHIKEIGGYPNFRKLQDWALVSLLLQNGYKLANLDEPLVRMRAGSGLQDRRGMDYLAHEIKLFRYQRSIGFLTWRDFIFVSATRLALRTTPPPARKLLYKHAR</sequence>
<evidence type="ECO:0000313" key="5">
    <source>
        <dbReference type="EMBL" id="BBE10986.1"/>
    </source>
</evidence>
<keyword evidence="3 5" id="KW-0808">Transferase</keyword>
<dbReference type="GO" id="GO:0016757">
    <property type="term" value="F:glycosyltransferase activity"/>
    <property type="evidence" value="ECO:0007669"/>
    <property type="project" value="UniProtKB-KW"/>
</dbReference>
<dbReference type="EMBL" id="AP017372">
    <property type="protein sequence ID" value="BBE10986.1"/>
    <property type="molecule type" value="Genomic_DNA"/>
</dbReference>
<dbReference type="InterPro" id="IPR050834">
    <property type="entry name" value="Glycosyltransf_2"/>
</dbReference>
<evidence type="ECO:0000256" key="1">
    <source>
        <dbReference type="ARBA" id="ARBA00006739"/>
    </source>
</evidence>
<dbReference type="KEGG" id="hhk:HH1059_04090"/>
<feature type="domain" description="Glycosyltransferase 2-like" evidence="4">
    <location>
        <begin position="4"/>
        <end position="162"/>
    </location>
</feature>
<evidence type="ECO:0000313" key="6">
    <source>
        <dbReference type="Proteomes" id="UP000218890"/>
    </source>
</evidence>
<dbReference type="InterPro" id="IPR001173">
    <property type="entry name" value="Glyco_trans_2-like"/>
</dbReference>
<dbReference type="InterPro" id="IPR029044">
    <property type="entry name" value="Nucleotide-diphossugar_trans"/>
</dbReference>
<accession>A0A2Z6EZE8</accession>
<reference evidence="5" key="1">
    <citation type="submission" date="2016-02" db="EMBL/GenBank/DDBJ databases">
        <title>Halorhodospira halochloris DSM-1059 complete genome, version 2.</title>
        <authorList>
            <person name="Tsukatani Y."/>
        </authorList>
    </citation>
    <scope>NUCLEOTIDE SEQUENCE</scope>
    <source>
        <strain evidence="5">DSM 1059</strain>
    </source>
</reference>
<dbReference type="RefSeq" id="WP_096407685.1">
    <property type="nucleotide sequence ID" value="NZ_AP017372.2"/>
</dbReference>
<proteinExistence type="inferred from homology"/>
<dbReference type="PANTHER" id="PTHR43685:SF5">
    <property type="entry name" value="GLYCOSYLTRANSFERASE EPSE-RELATED"/>
    <property type="match status" value="1"/>
</dbReference>
<evidence type="ECO:0000259" key="4">
    <source>
        <dbReference type="Pfam" id="PF00535"/>
    </source>
</evidence>
<evidence type="ECO:0000256" key="2">
    <source>
        <dbReference type="ARBA" id="ARBA00022676"/>
    </source>
</evidence>
<comment type="similarity">
    <text evidence="1">Belongs to the glycosyltransferase 2 family.</text>
</comment>
<dbReference type="Pfam" id="PF00535">
    <property type="entry name" value="Glycos_transf_2"/>
    <property type="match status" value="1"/>
</dbReference>
<dbReference type="Gene3D" id="3.90.550.10">
    <property type="entry name" value="Spore Coat Polysaccharide Biosynthesis Protein SpsA, Chain A"/>
    <property type="match status" value="1"/>
</dbReference>
<keyword evidence="2" id="KW-0328">Glycosyltransferase</keyword>
<gene>
    <name evidence="5" type="ORF">HH1059_04090</name>
</gene>
<dbReference type="SUPFAM" id="SSF53448">
    <property type="entry name" value="Nucleotide-diphospho-sugar transferases"/>
    <property type="match status" value="1"/>
</dbReference>
<dbReference type="AlphaFoldDB" id="A0A2Z6EZE8"/>
<dbReference type="PANTHER" id="PTHR43685">
    <property type="entry name" value="GLYCOSYLTRANSFERASE"/>
    <property type="match status" value="1"/>
</dbReference>